<evidence type="ECO:0000313" key="2">
    <source>
        <dbReference type="EMBL" id="RPB28679.1"/>
    </source>
</evidence>
<keyword evidence="3" id="KW-1185">Reference proteome</keyword>
<dbReference type="AlphaFoldDB" id="A0A3N4M444"/>
<protein>
    <submittedName>
        <fullName evidence="2">Uncharacterized protein</fullName>
    </submittedName>
</protein>
<dbReference type="OrthoDB" id="5395290at2759"/>
<accession>A0A3N4M444</accession>
<gene>
    <name evidence="2" type="ORF">L211DRAFT_833665</name>
</gene>
<dbReference type="EMBL" id="ML121529">
    <property type="protein sequence ID" value="RPB28679.1"/>
    <property type="molecule type" value="Genomic_DNA"/>
</dbReference>
<dbReference type="InParanoid" id="A0A3N4M444"/>
<dbReference type="InterPro" id="IPR027796">
    <property type="entry name" value="OTT_1508_deam-like"/>
</dbReference>
<dbReference type="Proteomes" id="UP000267821">
    <property type="component" value="Unassembled WGS sequence"/>
</dbReference>
<sequence>MSVNNEVPPTLDEMIFAISQINYNTVCRPLPPPPPSTDRLSASLDNITEPSPTKTLTSGDTDASVIDDDTDVDEDNSENEEDNDEENRAMSVSSELDSSRWHPAKKSKHLVLLDLLALLLVSEAKSDVAATMLRTNGSMKFFYSKNRPFTDSEKQYVRRLFNYASETNRSVADRYTNIMAAIVDKCQKKIQFRILKVLRRVRELPTDRGIHSEDRLPLELVEELKAKLGIGPEQSLRNRLISWLDYDLSRAQRLKDPEFLRHAIVRAHSIGMPSYINLLIDQKLLRRIRKLGDYMGAVIQLVGEVDLLPPQVLQTLVLQEVPPPPPDKIVIEKTSVEIVEQWARNRHIEGPTETNLRIQFPSLPQPLSQKNTITRSVHCECTLIMKIVDDLVQQGTSPFVTLEVGVSKSLCNLCEVFMGSVKKRYPNITIIVSTHHGKNVSGWRLPPLTPLEISREVEDHINSCIEEIRCKATRERRSDSEHRVLESAYGGKTADFALRVFNATM</sequence>
<name>A0A3N4M444_9PEZI</name>
<reference evidence="2 3" key="1">
    <citation type="journal article" date="2018" name="Nat. Ecol. Evol.">
        <title>Pezizomycetes genomes reveal the molecular basis of ectomycorrhizal truffle lifestyle.</title>
        <authorList>
            <person name="Murat C."/>
            <person name="Payen T."/>
            <person name="Noel B."/>
            <person name="Kuo A."/>
            <person name="Morin E."/>
            <person name="Chen J."/>
            <person name="Kohler A."/>
            <person name="Krizsan K."/>
            <person name="Balestrini R."/>
            <person name="Da Silva C."/>
            <person name="Montanini B."/>
            <person name="Hainaut M."/>
            <person name="Levati E."/>
            <person name="Barry K.W."/>
            <person name="Belfiori B."/>
            <person name="Cichocki N."/>
            <person name="Clum A."/>
            <person name="Dockter R.B."/>
            <person name="Fauchery L."/>
            <person name="Guy J."/>
            <person name="Iotti M."/>
            <person name="Le Tacon F."/>
            <person name="Lindquist E.A."/>
            <person name="Lipzen A."/>
            <person name="Malagnac F."/>
            <person name="Mello A."/>
            <person name="Molinier V."/>
            <person name="Miyauchi S."/>
            <person name="Poulain J."/>
            <person name="Riccioni C."/>
            <person name="Rubini A."/>
            <person name="Sitrit Y."/>
            <person name="Splivallo R."/>
            <person name="Traeger S."/>
            <person name="Wang M."/>
            <person name="Zifcakova L."/>
            <person name="Wipf D."/>
            <person name="Zambonelli A."/>
            <person name="Paolocci F."/>
            <person name="Nowrousian M."/>
            <person name="Ottonello S."/>
            <person name="Baldrian P."/>
            <person name="Spatafora J.W."/>
            <person name="Henrissat B."/>
            <person name="Nagy L.G."/>
            <person name="Aury J.M."/>
            <person name="Wincker P."/>
            <person name="Grigoriev I.V."/>
            <person name="Bonfante P."/>
            <person name="Martin F.M."/>
        </authorList>
    </citation>
    <scope>NUCLEOTIDE SEQUENCE [LARGE SCALE GENOMIC DNA]</scope>
    <source>
        <strain evidence="2 3">ATCC MYA-4762</strain>
    </source>
</reference>
<feature type="region of interest" description="Disordered" evidence="1">
    <location>
        <begin position="27"/>
        <end position="100"/>
    </location>
</feature>
<proteinExistence type="predicted"/>
<dbReference type="Pfam" id="PF14441">
    <property type="entry name" value="OTT_1508_deam"/>
    <property type="match status" value="1"/>
</dbReference>
<evidence type="ECO:0000256" key="1">
    <source>
        <dbReference type="SAM" id="MobiDB-lite"/>
    </source>
</evidence>
<feature type="compositionally biased region" description="Polar residues" evidence="1">
    <location>
        <begin position="38"/>
        <end position="59"/>
    </location>
</feature>
<feature type="compositionally biased region" description="Acidic residues" evidence="1">
    <location>
        <begin position="65"/>
        <end position="85"/>
    </location>
</feature>
<organism evidence="2 3">
    <name type="scientific">Terfezia boudieri ATCC MYA-4762</name>
    <dbReference type="NCBI Taxonomy" id="1051890"/>
    <lineage>
        <taxon>Eukaryota</taxon>
        <taxon>Fungi</taxon>
        <taxon>Dikarya</taxon>
        <taxon>Ascomycota</taxon>
        <taxon>Pezizomycotina</taxon>
        <taxon>Pezizomycetes</taxon>
        <taxon>Pezizales</taxon>
        <taxon>Pezizaceae</taxon>
        <taxon>Terfezia</taxon>
    </lineage>
</organism>
<evidence type="ECO:0000313" key="3">
    <source>
        <dbReference type="Proteomes" id="UP000267821"/>
    </source>
</evidence>